<feature type="domain" description="Aminoglycoside phosphotransferase" evidence="1">
    <location>
        <begin position="70"/>
        <end position="261"/>
    </location>
</feature>
<comment type="caution">
    <text evidence="2">The sequence shown here is derived from an EMBL/GenBank/DDBJ whole genome shotgun (WGS) entry which is preliminary data.</text>
</comment>
<proteinExistence type="predicted"/>
<sequence length="340" mass="38749">MFSSTKSNISITDVKKILKKHFPQEIVSDISELTDGMFNRVYSIMGSGALSDGVILKLGTTPDIQVLSGEKDIMRTEIAVYQMLQDTEVPLPKIYALCTDRTLVPCDYIIMQKLSGVTWKSVQFDLPKEETERLLVELGKMTAQINAVTGPHFGYINRREDAWFPTWGEAYACLISESLSDAKEFGFDLPYEEIGKVTEDNRVLLNEITVPALTDNDLFGNIFLTEKEHKIVGVVDFERALYGDPYMDFASCVTLFDNLDDAGGYISGYEAQIGHPLNITAHDRKRLDLYFLQKAVLTYVEGYRYDEDFRPRVQGYMGMRIRTLLDRIEKDQYEEKKGNQ</sequence>
<reference evidence="2" key="2">
    <citation type="journal article" date="2021" name="PeerJ">
        <title>Extensive microbial diversity within the chicken gut microbiome revealed by metagenomics and culture.</title>
        <authorList>
            <person name="Gilroy R."/>
            <person name="Ravi A."/>
            <person name="Getino M."/>
            <person name="Pursley I."/>
            <person name="Horton D.L."/>
            <person name="Alikhan N.F."/>
            <person name="Baker D."/>
            <person name="Gharbi K."/>
            <person name="Hall N."/>
            <person name="Watson M."/>
            <person name="Adriaenssens E.M."/>
            <person name="Foster-Nyarko E."/>
            <person name="Jarju S."/>
            <person name="Secka A."/>
            <person name="Antonio M."/>
            <person name="Oren A."/>
            <person name="Chaudhuri R.R."/>
            <person name="La Ragione R."/>
            <person name="Hildebrand F."/>
            <person name="Pallen M.J."/>
        </authorList>
    </citation>
    <scope>NUCLEOTIDE SEQUENCE</scope>
    <source>
        <strain evidence="2">ChiSjej5B23-6657</strain>
    </source>
</reference>
<dbReference type="AlphaFoldDB" id="A0A9D1J9Q9"/>
<reference evidence="2" key="1">
    <citation type="submission" date="2020-10" db="EMBL/GenBank/DDBJ databases">
        <authorList>
            <person name="Gilroy R."/>
        </authorList>
    </citation>
    <scope>NUCLEOTIDE SEQUENCE</scope>
    <source>
        <strain evidence="2">ChiSjej5B23-6657</strain>
    </source>
</reference>
<evidence type="ECO:0000313" key="2">
    <source>
        <dbReference type="EMBL" id="HIR69647.1"/>
    </source>
</evidence>
<protein>
    <submittedName>
        <fullName evidence="2">Aminoglycoside phosphotransferase family protein</fullName>
    </submittedName>
</protein>
<dbReference type="PANTHER" id="PTHR21310:SF15">
    <property type="entry name" value="AMINOGLYCOSIDE PHOSPHOTRANSFERASE DOMAIN-CONTAINING PROTEIN"/>
    <property type="match status" value="1"/>
</dbReference>
<dbReference type="Pfam" id="PF01636">
    <property type="entry name" value="APH"/>
    <property type="match status" value="1"/>
</dbReference>
<dbReference type="PANTHER" id="PTHR21310">
    <property type="entry name" value="AMINOGLYCOSIDE PHOSPHOTRANSFERASE-RELATED-RELATED"/>
    <property type="match status" value="1"/>
</dbReference>
<dbReference type="InterPro" id="IPR002575">
    <property type="entry name" value="Aminoglycoside_PTrfase"/>
</dbReference>
<evidence type="ECO:0000313" key="3">
    <source>
        <dbReference type="Proteomes" id="UP000823912"/>
    </source>
</evidence>
<evidence type="ECO:0000259" key="1">
    <source>
        <dbReference type="Pfam" id="PF01636"/>
    </source>
</evidence>
<dbReference type="EMBL" id="DVHM01000001">
    <property type="protein sequence ID" value="HIR69647.1"/>
    <property type="molecule type" value="Genomic_DNA"/>
</dbReference>
<dbReference type="Proteomes" id="UP000823912">
    <property type="component" value="Unassembled WGS sequence"/>
</dbReference>
<organism evidence="2 3">
    <name type="scientific">Candidatus Pullilachnospira gallistercoris</name>
    <dbReference type="NCBI Taxonomy" id="2840911"/>
    <lineage>
        <taxon>Bacteria</taxon>
        <taxon>Bacillati</taxon>
        <taxon>Bacillota</taxon>
        <taxon>Clostridia</taxon>
        <taxon>Lachnospirales</taxon>
        <taxon>Lachnospiraceae</taxon>
        <taxon>Lachnospiraceae incertae sedis</taxon>
        <taxon>Candidatus Pullilachnospira</taxon>
    </lineage>
</organism>
<gene>
    <name evidence="2" type="ORF">IAA55_00005</name>
</gene>
<dbReference type="InterPro" id="IPR011009">
    <property type="entry name" value="Kinase-like_dom_sf"/>
</dbReference>
<name>A0A9D1J9Q9_9FIRM</name>
<dbReference type="Gene3D" id="3.90.1200.10">
    <property type="match status" value="1"/>
</dbReference>
<dbReference type="Gene3D" id="3.30.200.20">
    <property type="entry name" value="Phosphorylase Kinase, domain 1"/>
    <property type="match status" value="1"/>
</dbReference>
<dbReference type="InterPro" id="IPR051678">
    <property type="entry name" value="AGP_Transferase"/>
</dbReference>
<accession>A0A9D1J9Q9</accession>
<dbReference type="SUPFAM" id="SSF56112">
    <property type="entry name" value="Protein kinase-like (PK-like)"/>
    <property type="match status" value="1"/>
</dbReference>